<proteinExistence type="predicted"/>
<dbReference type="EMBL" id="PPHD01010994">
    <property type="protein sequence ID" value="POI30666.1"/>
    <property type="molecule type" value="Genomic_DNA"/>
</dbReference>
<dbReference type="Proteomes" id="UP000237246">
    <property type="component" value="Unassembled WGS sequence"/>
</dbReference>
<evidence type="ECO:0000313" key="2">
    <source>
        <dbReference type="Proteomes" id="UP000237246"/>
    </source>
</evidence>
<dbReference type="AlphaFoldDB" id="A0A2P4T2T9"/>
<sequence length="18" mass="2167">MFSFGMGLYRKTQSVIWD</sequence>
<reference evidence="1 2" key="1">
    <citation type="submission" date="2018-01" db="EMBL/GenBank/DDBJ databases">
        <title>Comparison of the Chinese Bamboo Partridge and Red Junglefowl genome sequences highlights the importance of demography in genome evolution.</title>
        <authorList>
            <person name="Tiley G.P."/>
            <person name="Kimball R.T."/>
            <person name="Braun E.L."/>
            <person name="Burleigh J.G."/>
        </authorList>
    </citation>
    <scope>NUCLEOTIDE SEQUENCE [LARGE SCALE GENOMIC DNA]</scope>
    <source>
        <strain evidence="1">RTK389</strain>
        <tissue evidence="1">Blood</tissue>
    </source>
</reference>
<organism evidence="1 2">
    <name type="scientific">Bambusicola thoracicus</name>
    <name type="common">Chinese bamboo-partridge</name>
    <name type="synonym">Perdix thoracica</name>
    <dbReference type="NCBI Taxonomy" id="9083"/>
    <lineage>
        <taxon>Eukaryota</taxon>
        <taxon>Metazoa</taxon>
        <taxon>Chordata</taxon>
        <taxon>Craniata</taxon>
        <taxon>Vertebrata</taxon>
        <taxon>Euteleostomi</taxon>
        <taxon>Archelosauria</taxon>
        <taxon>Archosauria</taxon>
        <taxon>Dinosauria</taxon>
        <taxon>Saurischia</taxon>
        <taxon>Theropoda</taxon>
        <taxon>Coelurosauria</taxon>
        <taxon>Aves</taxon>
        <taxon>Neognathae</taxon>
        <taxon>Galloanserae</taxon>
        <taxon>Galliformes</taxon>
        <taxon>Phasianidae</taxon>
        <taxon>Perdicinae</taxon>
        <taxon>Bambusicola</taxon>
    </lineage>
</organism>
<keyword evidence="2" id="KW-1185">Reference proteome</keyword>
<protein>
    <submittedName>
        <fullName evidence="1">Uncharacterized protein</fullName>
    </submittedName>
</protein>
<evidence type="ECO:0000313" key="1">
    <source>
        <dbReference type="EMBL" id="POI30666.1"/>
    </source>
</evidence>
<name>A0A2P4T2T9_BAMTH</name>
<gene>
    <name evidence="1" type="ORF">CIB84_005583</name>
</gene>
<accession>A0A2P4T2T9</accession>
<comment type="caution">
    <text evidence="1">The sequence shown here is derived from an EMBL/GenBank/DDBJ whole genome shotgun (WGS) entry which is preliminary data.</text>
</comment>